<evidence type="ECO:0000256" key="2">
    <source>
        <dbReference type="ARBA" id="ARBA00022525"/>
    </source>
</evidence>
<dbReference type="SUPFAM" id="SSF48619">
    <property type="entry name" value="Phospholipase A2, PLA2"/>
    <property type="match status" value="1"/>
</dbReference>
<evidence type="ECO:0008006" key="6">
    <source>
        <dbReference type="Google" id="ProtNLM"/>
    </source>
</evidence>
<comment type="subcellular location">
    <subcellularLocation>
        <location evidence="1">Secreted</location>
    </subcellularLocation>
</comment>
<organism evidence="4 5">
    <name type="scientific">Nepenthes gracilis</name>
    <name type="common">Slender pitcher plant</name>
    <dbReference type="NCBI Taxonomy" id="150966"/>
    <lineage>
        <taxon>Eukaryota</taxon>
        <taxon>Viridiplantae</taxon>
        <taxon>Streptophyta</taxon>
        <taxon>Embryophyta</taxon>
        <taxon>Tracheophyta</taxon>
        <taxon>Spermatophyta</taxon>
        <taxon>Magnoliopsida</taxon>
        <taxon>eudicotyledons</taxon>
        <taxon>Gunneridae</taxon>
        <taxon>Pentapetalae</taxon>
        <taxon>Caryophyllales</taxon>
        <taxon>Nepenthaceae</taxon>
        <taxon>Nepenthes</taxon>
    </lineage>
</organism>
<evidence type="ECO:0000256" key="3">
    <source>
        <dbReference type="SAM" id="SignalP"/>
    </source>
</evidence>
<reference evidence="4" key="1">
    <citation type="submission" date="2023-05" db="EMBL/GenBank/DDBJ databases">
        <title>Nepenthes gracilis genome sequencing.</title>
        <authorList>
            <person name="Fukushima K."/>
        </authorList>
    </citation>
    <scope>NUCLEOTIDE SEQUENCE</scope>
    <source>
        <strain evidence="4">SING2019-196</strain>
    </source>
</reference>
<feature type="chain" id="PRO_5041962030" description="Phospholipase A(2)" evidence="3">
    <location>
        <begin position="34"/>
        <end position="289"/>
    </location>
</feature>
<name>A0AAD3SLC6_NEPGR</name>
<dbReference type="Gene3D" id="1.20.90.10">
    <property type="entry name" value="Phospholipase A2 domain"/>
    <property type="match status" value="1"/>
</dbReference>
<gene>
    <name evidence="4" type="ORF">Nepgr_015554</name>
</gene>
<dbReference type="InterPro" id="IPR036444">
    <property type="entry name" value="PLipase_A2_dom_sf"/>
</dbReference>
<keyword evidence="5" id="KW-1185">Reference proteome</keyword>
<dbReference type="EMBL" id="BSYO01000013">
    <property type="protein sequence ID" value="GMH13713.1"/>
    <property type="molecule type" value="Genomic_DNA"/>
</dbReference>
<keyword evidence="2" id="KW-0964">Secreted</keyword>
<dbReference type="AlphaFoldDB" id="A0AAD3SLC6"/>
<dbReference type="GO" id="GO:0005576">
    <property type="term" value="C:extracellular region"/>
    <property type="evidence" value="ECO:0007669"/>
    <property type="project" value="UniProtKB-SubCell"/>
</dbReference>
<dbReference type="GO" id="GO:0004623">
    <property type="term" value="F:phospholipase A2 activity"/>
    <property type="evidence" value="ECO:0007669"/>
    <property type="project" value="InterPro"/>
</dbReference>
<accession>A0AAD3SLC6</accession>
<sequence>MRRAAGCHRSRDRLPNALTLILTLSLLIVVCESSTNDSQIGCSKKCVALNCDNVGIRYGKYCGVGHSGCPGEKPCDDLDACCEVHDQCVEKHGMTNVKCHDKFKKCIKKVQKSGKAGFSRECPYDVAVPTMVQVSLYRRKGWSQFLSLSDEGDRVVVVAVPNLWDCAMPRFKHRTNLNLLFLPVPLTLGGTCQRSCGSASMWGGMFLPLLVGAIDYSVGCLAGIAGICWKKFSQESTYWPRSCRHHSFMAMACLEGEILREEASLASVIASGVAFSGDGFPSIPFVPSL</sequence>
<evidence type="ECO:0000313" key="5">
    <source>
        <dbReference type="Proteomes" id="UP001279734"/>
    </source>
</evidence>
<dbReference type="PROSITE" id="PS00118">
    <property type="entry name" value="PA2_HIS"/>
    <property type="match status" value="1"/>
</dbReference>
<dbReference type="Proteomes" id="UP001279734">
    <property type="component" value="Unassembled WGS sequence"/>
</dbReference>
<protein>
    <recommendedName>
        <fullName evidence="6">Phospholipase A(2)</fullName>
    </recommendedName>
</protein>
<evidence type="ECO:0000256" key="1">
    <source>
        <dbReference type="ARBA" id="ARBA00004613"/>
    </source>
</evidence>
<feature type="signal peptide" evidence="3">
    <location>
        <begin position="1"/>
        <end position="33"/>
    </location>
</feature>
<keyword evidence="3" id="KW-0732">Signal</keyword>
<comment type="caution">
    <text evidence="4">The sequence shown here is derived from an EMBL/GenBank/DDBJ whole genome shotgun (WGS) entry which is preliminary data.</text>
</comment>
<evidence type="ECO:0000313" key="4">
    <source>
        <dbReference type="EMBL" id="GMH13713.1"/>
    </source>
</evidence>
<dbReference type="InterPro" id="IPR033113">
    <property type="entry name" value="PLA2_histidine"/>
</dbReference>
<proteinExistence type="predicted"/>
<dbReference type="GO" id="GO:0006644">
    <property type="term" value="P:phospholipid metabolic process"/>
    <property type="evidence" value="ECO:0007669"/>
    <property type="project" value="InterPro"/>
</dbReference>
<dbReference type="GO" id="GO:0050482">
    <property type="term" value="P:arachidonate secretion"/>
    <property type="evidence" value="ECO:0007669"/>
    <property type="project" value="InterPro"/>
</dbReference>